<comment type="caution">
    <text evidence="12">The sequence shown here is derived from an EMBL/GenBank/DDBJ whole genome shotgun (WGS) entry which is preliminary data.</text>
</comment>
<dbReference type="Pfam" id="PF16690">
    <property type="entry name" value="MMACHC"/>
    <property type="match status" value="1"/>
</dbReference>
<name>A0AAD5R7A2_PARTN</name>
<dbReference type="PANTHER" id="PTHR31457:SF2">
    <property type="entry name" value="CYANOCOBALAMIN REDUCTASE _ ALKYLCOBALAMIN DEALKYLASE"/>
    <property type="match status" value="1"/>
</dbReference>
<evidence type="ECO:0000256" key="8">
    <source>
        <dbReference type="ARBA" id="ARBA00022827"/>
    </source>
</evidence>
<sequence>MSENVSSPIQEFLQSRMEPLCEKLDKLDIEYELLHDHSLTAHRKPRILMQTCGHISGAAYYYQPYEVGIGGWSPVTLEKNKQLIGLSLHPVYGGHFAFRSVFIFPRLRLVDFSPPKTVLDSPFAS</sequence>
<evidence type="ECO:0000256" key="7">
    <source>
        <dbReference type="ARBA" id="ARBA00022643"/>
    </source>
</evidence>
<evidence type="ECO:0000256" key="6">
    <source>
        <dbReference type="ARBA" id="ARBA00022630"/>
    </source>
</evidence>
<evidence type="ECO:0000256" key="1">
    <source>
        <dbReference type="ARBA" id="ARBA00001917"/>
    </source>
</evidence>
<keyword evidence="8" id="KW-0274">FAD</keyword>
<evidence type="ECO:0000256" key="11">
    <source>
        <dbReference type="ARBA" id="ARBA00031313"/>
    </source>
</evidence>
<dbReference type="GO" id="GO:0005737">
    <property type="term" value="C:cytoplasm"/>
    <property type="evidence" value="ECO:0007669"/>
    <property type="project" value="UniProtKB-SubCell"/>
</dbReference>
<dbReference type="GO" id="GO:0009235">
    <property type="term" value="P:cobalamin metabolic process"/>
    <property type="evidence" value="ECO:0007669"/>
    <property type="project" value="TreeGrafter"/>
</dbReference>
<comment type="cofactor">
    <cofactor evidence="2">
        <name>FAD</name>
        <dbReference type="ChEBI" id="CHEBI:57692"/>
    </cofactor>
</comment>
<evidence type="ECO:0000256" key="9">
    <source>
        <dbReference type="ARBA" id="ARBA00022857"/>
    </source>
</evidence>
<keyword evidence="13" id="KW-1185">Reference proteome</keyword>
<dbReference type="AlphaFoldDB" id="A0AAD5R7A2"/>
<gene>
    <name evidence="12" type="ORF">KIN20_032975</name>
</gene>
<accession>A0AAD5R7A2</accession>
<evidence type="ECO:0000256" key="3">
    <source>
        <dbReference type="ARBA" id="ARBA00004496"/>
    </source>
</evidence>
<evidence type="ECO:0000256" key="5">
    <source>
        <dbReference type="ARBA" id="ARBA00022490"/>
    </source>
</evidence>
<dbReference type="InterPro" id="IPR032037">
    <property type="entry name" value="MMACHC"/>
</dbReference>
<dbReference type="PANTHER" id="PTHR31457">
    <property type="entry name" value="METHYLMALONIC ACIDURIA AND HOMOCYSTINURIA TYPE C PROTEIN"/>
    <property type="match status" value="1"/>
</dbReference>
<protein>
    <recommendedName>
        <fullName evidence="11">Cyanocobalamin reductase (cyanide-eliminating)</fullName>
    </recommendedName>
</protein>
<keyword evidence="5" id="KW-0963">Cytoplasm</keyword>
<dbReference type="GO" id="GO:0033787">
    <property type="term" value="F:cyanocobalamin reductase (cyanide-eliminating) (NADP+) activity"/>
    <property type="evidence" value="ECO:0007669"/>
    <property type="project" value="TreeGrafter"/>
</dbReference>
<dbReference type="GO" id="GO:0032451">
    <property type="term" value="F:demethylase activity"/>
    <property type="evidence" value="ECO:0007669"/>
    <property type="project" value="TreeGrafter"/>
</dbReference>
<dbReference type="GO" id="GO:0071949">
    <property type="term" value="F:FAD binding"/>
    <property type="evidence" value="ECO:0007669"/>
    <property type="project" value="TreeGrafter"/>
</dbReference>
<dbReference type="Proteomes" id="UP001196413">
    <property type="component" value="Unassembled WGS sequence"/>
</dbReference>
<reference evidence="12" key="1">
    <citation type="submission" date="2021-06" db="EMBL/GenBank/DDBJ databases">
        <title>Parelaphostrongylus tenuis whole genome reference sequence.</title>
        <authorList>
            <person name="Garwood T.J."/>
            <person name="Larsen P.A."/>
            <person name="Fountain-Jones N.M."/>
            <person name="Garbe J.R."/>
            <person name="Macchietto M.G."/>
            <person name="Kania S.A."/>
            <person name="Gerhold R.W."/>
            <person name="Richards J.E."/>
            <person name="Wolf T.M."/>
        </authorList>
    </citation>
    <scope>NUCLEOTIDE SEQUENCE</scope>
    <source>
        <strain evidence="12">MNPRO001-30</strain>
        <tissue evidence="12">Meninges</tissue>
    </source>
</reference>
<keyword evidence="9" id="KW-0521">NADP</keyword>
<evidence type="ECO:0000313" key="12">
    <source>
        <dbReference type="EMBL" id="KAJ1371098.1"/>
    </source>
</evidence>
<evidence type="ECO:0000256" key="10">
    <source>
        <dbReference type="ARBA" id="ARBA00023002"/>
    </source>
</evidence>
<keyword evidence="6" id="KW-0285">Flavoprotein</keyword>
<evidence type="ECO:0000313" key="13">
    <source>
        <dbReference type="Proteomes" id="UP001196413"/>
    </source>
</evidence>
<evidence type="ECO:0000256" key="2">
    <source>
        <dbReference type="ARBA" id="ARBA00001974"/>
    </source>
</evidence>
<keyword evidence="7" id="KW-0288">FMN</keyword>
<organism evidence="12 13">
    <name type="scientific">Parelaphostrongylus tenuis</name>
    <name type="common">Meningeal worm</name>
    <dbReference type="NCBI Taxonomy" id="148309"/>
    <lineage>
        <taxon>Eukaryota</taxon>
        <taxon>Metazoa</taxon>
        <taxon>Ecdysozoa</taxon>
        <taxon>Nematoda</taxon>
        <taxon>Chromadorea</taxon>
        <taxon>Rhabditida</taxon>
        <taxon>Rhabditina</taxon>
        <taxon>Rhabditomorpha</taxon>
        <taxon>Strongyloidea</taxon>
        <taxon>Metastrongylidae</taxon>
        <taxon>Parelaphostrongylus</taxon>
    </lineage>
</organism>
<keyword evidence="10" id="KW-0560">Oxidoreductase</keyword>
<comment type="subcellular location">
    <subcellularLocation>
        <location evidence="3">Cytoplasm</location>
    </subcellularLocation>
</comment>
<comment type="similarity">
    <text evidence="4">Belongs to the MMACHC family.</text>
</comment>
<proteinExistence type="inferred from homology"/>
<comment type="cofactor">
    <cofactor evidence="1">
        <name>FMN</name>
        <dbReference type="ChEBI" id="CHEBI:58210"/>
    </cofactor>
</comment>
<dbReference type="EMBL" id="JAHQIW010006910">
    <property type="protein sequence ID" value="KAJ1371098.1"/>
    <property type="molecule type" value="Genomic_DNA"/>
</dbReference>
<evidence type="ECO:0000256" key="4">
    <source>
        <dbReference type="ARBA" id="ARBA00007762"/>
    </source>
</evidence>